<evidence type="ECO:0000313" key="1">
    <source>
        <dbReference type="EMBL" id="MPN27225.1"/>
    </source>
</evidence>
<dbReference type="AlphaFoldDB" id="A0A645GKH4"/>
<accession>A0A645GKH4</accession>
<protein>
    <submittedName>
        <fullName evidence="1">Uncharacterized protein</fullName>
    </submittedName>
</protein>
<organism evidence="1">
    <name type="scientific">bioreactor metagenome</name>
    <dbReference type="NCBI Taxonomy" id="1076179"/>
    <lineage>
        <taxon>unclassified sequences</taxon>
        <taxon>metagenomes</taxon>
        <taxon>ecological metagenomes</taxon>
    </lineage>
</organism>
<sequence length="59" mass="6466">MSLAVIIRMIASSISIILNTKLPFLSMAEESGLNSKRSGSMKKGLLQYTYLLVSETISE</sequence>
<dbReference type="EMBL" id="VSSQ01077035">
    <property type="protein sequence ID" value="MPN27225.1"/>
    <property type="molecule type" value="Genomic_DNA"/>
</dbReference>
<reference evidence="1" key="1">
    <citation type="submission" date="2019-08" db="EMBL/GenBank/DDBJ databases">
        <authorList>
            <person name="Kucharzyk K."/>
            <person name="Murdoch R.W."/>
            <person name="Higgins S."/>
            <person name="Loffler F."/>
        </authorList>
    </citation>
    <scope>NUCLEOTIDE SEQUENCE</scope>
</reference>
<comment type="caution">
    <text evidence="1">The sequence shown here is derived from an EMBL/GenBank/DDBJ whole genome shotgun (WGS) entry which is preliminary data.</text>
</comment>
<gene>
    <name evidence="1" type="ORF">SDC9_174653</name>
</gene>
<proteinExistence type="predicted"/>
<name>A0A645GKH4_9ZZZZ</name>